<organism evidence="2 3">
    <name type="scientific">Albimonas donghaensis</name>
    <dbReference type="NCBI Taxonomy" id="356660"/>
    <lineage>
        <taxon>Bacteria</taxon>
        <taxon>Pseudomonadati</taxon>
        <taxon>Pseudomonadota</taxon>
        <taxon>Alphaproteobacteria</taxon>
        <taxon>Rhodobacterales</taxon>
        <taxon>Paracoccaceae</taxon>
        <taxon>Albimonas</taxon>
    </lineage>
</organism>
<feature type="domain" description="GAF" evidence="1">
    <location>
        <begin position="61"/>
        <end position="173"/>
    </location>
</feature>
<keyword evidence="3" id="KW-1185">Reference proteome</keyword>
<dbReference type="EMBL" id="FNMZ01000005">
    <property type="protein sequence ID" value="SDX43048.1"/>
    <property type="molecule type" value="Genomic_DNA"/>
</dbReference>
<accession>A0A1H3BMT8</accession>
<evidence type="ECO:0000313" key="3">
    <source>
        <dbReference type="Proteomes" id="UP000199118"/>
    </source>
</evidence>
<name>A0A1H3BMT8_9RHOB</name>
<reference evidence="2 3" key="1">
    <citation type="submission" date="2016-10" db="EMBL/GenBank/DDBJ databases">
        <authorList>
            <person name="de Groot N.N."/>
        </authorList>
    </citation>
    <scope>NUCLEOTIDE SEQUENCE [LARGE SCALE GENOMIC DNA]</scope>
    <source>
        <strain evidence="2 3">DSM 17890</strain>
    </source>
</reference>
<evidence type="ECO:0000259" key="1">
    <source>
        <dbReference type="Pfam" id="PF13185"/>
    </source>
</evidence>
<dbReference type="SUPFAM" id="SSF55781">
    <property type="entry name" value="GAF domain-like"/>
    <property type="match status" value="1"/>
</dbReference>
<proteinExistence type="predicted"/>
<dbReference type="AlphaFoldDB" id="A0A1H3BMT8"/>
<dbReference type="STRING" id="356660.SAMN05444336_10585"/>
<dbReference type="InterPro" id="IPR029016">
    <property type="entry name" value="GAF-like_dom_sf"/>
</dbReference>
<dbReference type="OrthoDB" id="8440729at2"/>
<dbReference type="InterPro" id="IPR003018">
    <property type="entry name" value="GAF"/>
</dbReference>
<dbReference type="RefSeq" id="WP_092683082.1">
    <property type="nucleotide sequence ID" value="NZ_FNMZ01000005.1"/>
</dbReference>
<protein>
    <submittedName>
        <fullName evidence="2">GAF domain-containing protein</fullName>
    </submittedName>
</protein>
<sequence length="201" mass="21446">MPRLTDPEFDALLLDAAAGAAAAEDLERAFAALTAAARAGLGDPDAAAAPGGLKAGERDYRIGGVFLVTPDRRYNMLVASAGFPPEQRRLCIPIDWNHPGVVVADRRPVLVANTDADAGFRQFLKTSRMGSSIYHPFFAGGRLVGQIVAASQARLTYDATDLARLGRLAWSAALSWASRSGEAWLAADYPAPDLWRAEEHA</sequence>
<dbReference type="Gene3D" id="3.30.450.40">
    <property type="match status" value="1"/>
</dbReference>
<dbReference type="Pfam" id="PF13185">
    <property type="entry name" value="GAF_2"/>
    <property type="match status" value="1"/>
</dbReference>
<dbReference type="Proteomes" id="UP000199118">
    <property type="component" value="Unassembled WGS sequence"/>
</dbReference>
<gene>
    <name evidence="2" type="ORF">SAMN05444336_10585</name>
</gene>
<evidence type="ECO:0000313" key="2">
    <source>
        <dbReference type="EMBL" id="SDX43048.1"/>
    </source>
</evidence>